<name>A0A415H5C0_9FIRM</name>
<feature type="domain" description="Terminase ATPase subunit N-terminal" evidence="2">
    <location>
        <begin position="4"/>
        <end position="45"/>
    </location>
</feature>
<protein>
    <recommendedName>
        <fullName evidence="2">Terminase ATPase subunit N-terminal domain-containing protein</fullName>
    </recommendedName>
</protein>
<organism evidence="3 4">
    <name type="scientific">Dorea formicigenerans</name>
    <dbReference type="NCBI Taxonomy" id="39486"/>
    <lineage>
        <taxon>Bacteria</taxon>
        <taxon>Bacillati</taxon>
        <taxon>Bacillota</taxon>
        <taxon>Clostridia</taxon>
        <taxon>Lachnospirales</taxon>
        <taxon>Lachnospiraceae</taxon>
        <taxon>Dorea</taxon>
    </lineage>
</organism>
<feature type="region of interest" description="Disordered" evidence="1">
    <location>
        <begin position="214"/>
        <end position="256"/>
    </location>
</feature>
<feature type="region of interest" description="Disordered" evidence="1">
    <location>
        <begin position="44"/>
        <end position="85"/>
    </location>
</feature>
<gene>
    <name evidence="3" type="ORF">DW054_09775</name>
</gene>
<dbReference type="Proteomes" id="UP000284152">
    <property type="component" value="Unassembled WGS sequence"/>
</dbReference>
<dbReference type="InterPro" id="IPR010332">
    <property type="entry name" value="ATPase_terminase-su_N"/>
</dbReference>
<accession>A0A415H5C0</accession>
<dbReference type="Pfam" id="PF06056">
    <property type="entry name" value="Terminase_5"/>
    <property type="match status" value="1"/>
</dbReference>
<dbReference type="EMBL" id="QRNS01000014">
    <property type="protein sequence ID" value="RHK62614.1"/>
    <property type="molecule type" value="Genomic_DNA"/>
</dbReference>
<comment type="caution">
    <text evidence="3">The sequence shown here is derived from an EMBL/GenBank/DDBJ whole genome shotgun (WGS) entry which is preliminary data.</text>
</comment>
<evidence type="ECO:0000256" key="1">
    <source>
        <dbReference type="SAM" id="MobiDB-lite"/>
    </source>
</evidence>
<proteinExistence type="predicted"/>
<sequence>MSDVKEQIKNDYLSGVSPKKLSEKYDTSLNTIKSWIKRYGWSKLKKERGAPSKAEGAPSAVPVKRKRGGQPGNKNATGPPGNKHAEKFGFFSKHLPEETLSIIQEMPEDPLDVLWDQIQIAYAAIIRAQKIMYVRDQEDMTTTKIAESSGDTSSEKWEVQQAWDKQANFLAAQARAQKTLEGMINRYEDLLHKNWDLATEEQRARIEQIKANTDRLKSGGNDDGEDGVVIVNDAPTGEDIGHCDTEVSGDIQQQES</sequence>
<dbReference type="NCBIfam" id="NF040601">
    <property type="entry name" value="TerS_not_xtmA"/>
    <property type="match status" value="1"/>
</dbReference>
<evidence type="ECO:0000313" key="4">
    <source>
        <dbReference type="Proteomes" id="UP000284152"/>
    </source>
</evidence>
<reference evidence="3 4" key="1">
    <citation type="submission" date="2018-08" db="EMBL/GenBank/DDBJ databases">
        <title>A genome reference for cultivated species of the human gut microbiota.</title>
        <authorList>
            <person name="Zou Y."/>
            <person name="Xue W."/>
            <person name="Luo G."/>
        </authorList>
    </citation>
    <scope>NUCLEOTIDE SEQUENCE [LARGE SCALE GENOMIC DNA]</scope>
    <source>
        <strain evidence="3 4">AF42-21</strain>
    </source>
</reference>
<dbReference type="AlphaFoldDB" id="A0A415H5C0"/>
<evidence type="ECO:0000313" key="3">
    <source>
        <dbReference type="EMBL" id="RHK62614.1"/>
    </source>
</evidence>
<dbReference type="Gene3D" id="1.10.10.60">
    <property type="entry name" value="Homeodomain-like"/>
    <property type="match status" value="1"/>
</dbReference>
<evidence type="ECO:0000259" key="2">
    <source>
        <dbReference type="Pfam" id="PF06056"/>
    </source>
</evidence>